<keyword evidence="2" id="KW-1185">Reference proteome</keyword>
<dbReference type="Proteomes" id="UP000198814">
    <property type="component" value="Unassembled WGS sequence"/>
</dbReference>
<name>A0A1H8U075_9PROT</name>
<accession>A0A1H8U075</accession>
<protein>
    <submittedName>
        <fullName evidence="1">Uncharacterized protein</fullName>
    </submittedName>
</protein>
<organism evidence="1 2">
    <name type="scientific">Nitrosomonas oligotropha</name>
    <dbReference type="NCBI Taxonomy" id="42354"/>
    <lineage>
        <taxon>Bacteria</taxon>
        <taxon>Pseudomonadati</taxon>
        <taxon>Pseudomonadota</taxon>
        <taxon>Betaproteobacteria</taxon>
        <taxon>Nitrosomonadales</taxon>
        <taxon>Nitrosomonadaceae</taxon>
        <taxon>Nitrosomonas</taxon>
    </lineage>
</organism>
<dbReference type="AlphaFoldDB" id="A0A1H8U075"/>
<dbReference type="EMBL" id="FODO01000029">
    <property type="protein sequence ID" value="SEO96537.1"/>
    <property type="molecule type" value="Genomic_DNA"/>
</dbReference>
<gene>
    <name evidence="1" type="ORF">SAMN05216333_12928</name>
</gene>
<proteinExistence type="predicted"/>
<reference evidence="2" key="1">
    <citation type="submission" date="2016-10" db="EMBL/GenBank/DDBJ databases">
        <authorList>
            <person name="Varghese N."/>
            <person name="Submissions S."/>
        </authorList>
    </citation>
    <scope>NUCLEOTIDE SEQUENCE [LARGE SCALE GENOMIC DNA]</scope>
    <source>
        <strain evidence="2">Nm76</strain>
    </source>
</reference>
<sequence>MQGLHNSALENGMKALFEDQAFLAALVTMP</sequence>
<evidence type="ECO:0000313" key="2">
    <source>
        <dbReference type="Proteomes" id="UP000198814"/>
    </source>
</evidence>
<evidence type="ECO:0000313" key="1">
    <source>
        <dbReference type="EMBL" id="SEO96537.1"/>
    </source>
</evidence>
<dbReference type="STRING" id="42354.SAMN05216333_12928"/>